<evidence type="ECO:0000256" key="10">
    <source>
        <dbReference type="PROSITE-ProRule" id="PRU00047"/>
    </source>
</evidence>
<feature type="region of interest" description="Disordered" evidence="11">
    <location>
        <begin position="397"/>
        <end position="488"/>
    </location>
</feature>
<protein>
    <recommendedName>
        <fullName evidence="3">Zinc finger CCHC domain-containing protein 8</fullName>
    </recommendedName>
    <alternativeName>
        <fullName evidence="8">TRAMP-like complex RNA-binding factor ZCCHC8</fullName>
    </alternativeName>
</protein>
<sequence>MEKMAEVDFGDAELFDQLDDFTPVPTHIRFPDRDDADTVEDDDDEKCRLRSRLDECDYCIEKLTEENKALRRKLTILTRPSGITIEDVNIDGPIAQIIYSNNAITKQCRQEIEDCLCGIILRHQKEANRNRHSASSHLKPQPSSFAVDEDPQKLASTSVRTTTEPFKVVGSALYFSSFSVDKLGQPLFNDNPQHTDGWEVPTYQQVFNLVVGTDGQEIEVKDKRPKSMCFNCGSSAHQMRDCPKPKDMAAINERRKEFTQSQTGLGNHRYHADEVEERFSKYKPGVLSKELLSALGLDGNTLPPLIYRMRQLGYPPGWLKEAEMENSGLTLYDGSVSNVSSMTSTQNVSYDVSKLVDFPGFNVPPPHKVKDEFMRYSSVPMQSNHLKHNFAAYLSTHFASPDSPSRKRPNESDSSQHLRKRPRSCHDSNSDMDIESDPGTLHHTPRHGDCFSSPPPLPHGTPPDTPTPPPLPKSTPPPTPTKGSMATRGAHWVVVDEATEGREDELTLEELEEQQRLIWAALQNADSSSEPEMPAVGTPPIASPSKSTPVRGDSEMESLKEAGGCQNENEMFPRQVCPQNGTPSPAGHQDGGTPSPAVMKFTKDNVPPAKYEEDSPQSPPAMKFTKDNVPPAKYEEDSPQSPPAIKFTKDNVPPTKYGDDSPHSPCALKSHMDSPKKSQNESPALKSQEDSPQSPGASKYVKDSPQSPNPESQDVNGASLKAVAPRVSAVPHRSRFAEGIVPFEDTPEYTEVAEATGTYLRIRDLLKSSPRNLAKKKME</sequence>
<evidence type="ECO:0000256" key="7">
    <source>
        <dbReference type="ARBA" id="ARBA00023242"/>
    </source>
</evidence>
<dbReference type="InterPro" id="IPR052115">
    <property type="entry name" value="NEXT_complex_subunit_ZCCHC8"/>
</dbReference>
<dbReference type="Proteomes" id="UP000264820">
    <property type="component" value="Unplaced"/>
</dbReference>
<dbReference type="OMA" id="DAEVPHG"/>
<evidence type="ECO:0000256" key="4">
    <source>
        <dbReference type="ARBA" id="ARBA00022723"/>
    </source>
</evidence>
<proteinExistence type="inferred from homology"/>
<evidence type="ECO:0000256" key="1">
    <source>
        <dbReference type="ARBA" id="ARBA00004642"/>
    </source>
</evidence>
<comment type="subcellular location">
    <subcellularLocation>
        <location evidence="1">Nucleus</location>
        <location evidence="1">Nucleoplasm</location>
    </subcellularLocation>
</comment>
<organism evidence="13 14">
    <name type="scientific">Hippocampus comes</name>
    <name type="common">Tiger tail seahorse</name>
    <dbReference type="NCBI Taxonomy" id="109280"/>
    <lineage>
        <taxon>Eukaryota</taxon>
        <taxon>Metazoa</taxon>
        <taxon>Chordata</taxon>
        <taxon>Craniata</taxon>
        <taxon>Vertebrata</taxon>
        <taxon>Euteleostomi</taxon>
        <taxon>Actinopterygii</taxon>
        <taxon>Neopterygii</taxon>
        <taxon>Teleostei</taxon>
        <taxon>Neoteleostei</taxon>
        <taxon>Acanthomorphata</taxon>
        <taxon>Syngnathiaria</taxon>
        <taxon>Syngnathiformes</taxon>
        <taxon>Syngnathoidei</taxon>
        <taxon>Syngnathidae</taxon>
        <taxon>Hippocampus</taxon>
    </lineage>
</organism>
<dbReference type="PROSITE" id="PS50158">
    <property type="entry name" value="ZF_CCHC"/>
    <property type="match status" value="1"/>
</dbReference>
<keyword evidence="5 10" id="KW-0863">Zinc-finger</keyword>
<feature type="compositionally biased region" description="Polar residues" evidence="11">
    <location>
        <begin position="133"/>
        <end position="144"/>
    </location>
</feature>
<feature type="compositionally biased region" description="Basic and acidic residues" evidence="11">
    <location>
        <begin position="404"/>
        <end position="416"/>
    </location>
</feature>
<evidence type="ECO:0000256" key="5">
    <source>
        <dbReference type="ARBA" id="ARBA00022771"/>
    </source>
</evidence>
<dbReference type="STRING" id="109280.ENSHCOP00000015784"/>
<evidence type="ECO:0000313" key="14">
    <source>
        <dbReference type="Proteomes" id="UP000264820"/>
    </source>
</evidence>
<comment type="similarity">
    <text evidence="2">Belongs to the ZCCHC8 family.</text>
</comment>
<dbReference type="KEGG" id="hcq:109525166"/>
<evidence type="ECO:0000256" key="2">
    <source>
        <dbReference type="ARBA" id="ARBA00007497"/>
    </source>
</evidence>
<dbReference type="RefSeq" id="XP_019741019.1">
    <property type="nucleotide sequence ID" value="XM_019885460.1"/>
</dbReference>
<dbReference type="InterPro" id="IPR001878">
    <property type="entry name" value="Znf_CCHC"/>
</dbReference>
<feature type="domain" description="CCHC-type" evidence="12">
    <location>
        <begin position="229"/>
        <end position="244"/>
    </location>
</feature>
<dbReference type="SUPFAM" id="SSF57756">
    <property type="entry name" value="Retrovirus zinc finger-like domains"/>
    <property type="match status" value="1"/>
</dbReference>
<feature type="compositionally biased region" description="Pro residues" evidence="11">
    <location>
        <begin position="453"/>
        <end position="480"/>
    </location>
</feature>
<keyword evidence="6" id="KW-0862">Zinc</keyword>
<accession>A0A3Q2YCU5</accession>
<dbReference type="Ensembl" id="ENSHCOT00000023791.1">
    <property type="protein sequence ID" value="ENSHCOP00000015784.1"/>
    <property type="gene ID" value="ENSHCOG00000019449.1"/>
</dbReference>
<dbReference type="CTD" id="55596"/>
<dbReference type="Gene3D" id="4.10.60.10">
    <property type="entry name" value="Zinc finger, CCHC-type"/>
    <property type="match status" value="1"/>
</dbReference>
<evidence type="ECO:0000313" key="13">
    <source>
        <dbReference type="Ensembl" id="ENSHCOP00000015784.1"/>
    </source>
</evidence>
<dbReference type="GO" id="GO:0003723">
    <property type="term" value="F:RNA binding"/>
    <property type="evidence" value="ECO:0007669"/>
    <property type="project" value="TreeGrafter"/>
</dbReference>
<dbReference type="GeneID" id="109525166"/>
<dbReference type="AlphaFoldDB" id="A0A3Q2YCU5"/>
<evidence type="ECO:0000256" key="6">
    <source>
        <dbReference type="ARBA" id="ARBA00022833"/>
    </source>
</evidence>
<dbReference type="OrthoDB" id="8026949at2759"/>
<evidence type="ECO:0000256" key="3">
    <source>
        <dbReference type="ARBA" id="ARBA00022379"/>
    </source>
</evidence>
<feature type="compositionally biased region" description="Basic and acidic residues" evidence="11">
    <location>
        <begin position="670"/>
        <end position="679"/>
    </location>
</feature>
<dbReference type="GO" id="GO:0008270">
    <property type="term" value="F:zinc ion binding"/>
    <property type="evidence" value="ECO:0007669"/>
    <property type="project" value="UniProtKB-KW"/>
</dbReference>
<keyword evidence="4" id="KW-0479">Metal-binding</keyword>
<name>A0A3Q2YCU5_HIPCM</name>
<feature type="region of interest" description="Disordered" evidence="11">
    <location>
        <begin position="524"/>
        <end position="731"/>
    </location>
</feature>
<evidence type="ECO:0000256" key="11">
    <source>
        <dbReference type="SAM" id="MobiDB-lite"/>
    </source>
</evidence>
<keyword evidence="7" id="KW-0539">Nucleus</keyword>
<dbReference type="GO" id="GO:0005654">
    <property type="term" value="C:nucleoplasm"/>
    <property type="evidence" value="ECO:0007669"/>
    <property type="project" value="UniProtKB-SubCell"/>
</dbReference>
<comment type="function">
    <text evidence="9">Scaffolding subunit of the trimeric nuclear exosome targeting (NEXT) complex that is involved in the surveillance and turnover of aberrant transcripts and non-coding RNAs. NEXT functions as an RNA exosome cofactor that directs a subset of non-coding short-lived RNAs for exosomal degradation. May be involved in pre-mRNA splicing. It is required for 3'-end maturation of telomerase RNA component (TERC), TERC 3'-end targeting to the nuclear RNA exosome, and for telomerase function.</text>
</comment>
<evidence type="ECO:0000259" key="12">
    <source>
        <dbReference type="PROSITE" id="PS50158"/>
    </source>
</evidence>
<dbReference type="GeneTree" id="ENSGT00390000011475"/>
<reference evidence="13" key="2">
    <citation type="submission" date="2025-09" db="UniProtKB">
        <authorList>
            <consortium name="Ensembl"/>
        </authorList>
    </citation>
    <scope>IDENTIFICATION</scope>
</reference>
<dbReference type="SMART" id="SM00581">
    <property type="entry name" value="PSP"/>
    <property type="match status" value="1"/>
</dbReference>
<dbReference type="SMART" id="SM00343">
    <property type="entry name" value="ZnF_C2HC"/>
    <property type="match status" value="1"/>
</dbReference>
<evidence type="ECO:0000256" key="9">
    <source>
        <dbReference type="ARBA" id="ARBA00045870"/>
    </source>
</evidence>
<keyword evidence="14" id="KW-1185">Reference proteome</keyword>
<dbReference type="Pfam" id="PF04046">
    <property type="entry name" value="PSP"/>
    <property type="match status" value="1"/>
</dbReference>
<dbReference type="GO" id="GO:0071013">
    <property type="term" value="C:catalytic step 2 spliceosome"/>
    <property type="evidence" value="ECO:0007669"/>
    <property type="project" value="TreeGrafter"/>
</dbReference>
<reference evidence="13" key="1">
    <citation type="submission" date="2025-08" db="UniProtKB">
        <authorList>
            <consortium name="Ensembl"/>
        </authorList>
    </citation>
    <scope>IDENTIFICATION</scope>
</reference>
<feature type="region of interest" description="Disordered" evidence="11">
    <location>
        <begin position="130"/>
        <end position="158"/>
    </location>
</feature>
<dbReference type="PANTHER" id="PTHR13316:SF0">
    <property type="entry name" value="ZINC FINGER CCHC DOMAIN-CONTAINING PROTEIN 8"/>
    <property type="match status" value="1"/>
</dbReference>
<feature type="compositionally biased region" description="Polar residues" evidence="11">
    <location>
        <begin position="704"/>
        <end position="716"/>
    </location>
</feature>
<evidence type="ECO:0000256" key="8">
    <source>
        <dbReference type="ARBA" id="ARBA00032546"/>
    </source>
</evidence>
<dbReference type="InterPro" id="IPR006568">
    <property type="entry name" value="PSP_pro-rich"/>
</dbReference>
<dbReference type="InterPro" id="IPR036875">
    <property type="entry name" value="Znf_CCHC_sf"/>
</dbReference>
<dbReference type="PANTHER" id="PTHR13316">
    <property type="entry name" value="ZINC FINGER, CCHC DOMAIN CONTAINING 8"/>
    <property type="match status" value="1"/>
</dbReference>